<dbReference type="InterPro" id="IPR000971">
    <property type="entry name" value="Globin"/>
</dbReference>
<dbReference type="GO" id="GO:0020037">
    <property type="term" value="F:heme binding"/>
    <property type="evidence" value="ECO:0007669"/>
    <property type="project" value="InterPro"/>
</dbReference>
<protein>
    <submittedName>
        <fullName evidence="3">Hemin receptor</fullName>
    </submittedName>
</protein>
<evidence type="ECO:0000313" key="3">
    <source>
        <dbReference type="EMBL" id="TPG06572.1"/>
    </source>
</evidence>
<dbReference type="EMBL" id="RCZK01000020">
    <property type="protein sequence ID" value="TPG06572.1"/>
    <property type="molecule type" value="Genomic_DNA"/>
</dbReference>
<dbReference type="GO" id="GO:0008941">
    <property type="term" value="F:nitric oxide dioxygenase NAD(P)H activity"/>
    <property type="evidence" value="ECO:0007669"/>
    <property type="project" value="TreeGrafter"/>
</dbReference>
<keyword evidence="1" id="KW-0813">Transport</keyword>
<sequence length="142" mass="16007">MYISASQGQTIVDSYDLIRAHEVNYSQIFYDRLLHDHPFARALFPDDMTHQVNVFREMIDALVSQIDDLSALQPSLTDLAKRHVAYGVKAWHYEVVGEGLIGCFSDVLADRFTTAMREAWEALYSATAGAMIAEAYPKEQSS</sequence>
<dbReference type="Gene3D" id="1.10.490.10">
    <property type="entry name" value="Globins"/>
    <property type="match status" value="1"/>
</dbReference>
<dbReference type="PANTHER" id="PTHR43396">
    <property type="entry name" value="FLAVOHEMOPROTEIN"/>
    <property type="match status" value="1"/>
</dbReference>
<dbReference type="InterPro" id="IPR009050">
    <property type="entry name" value="Globin-like_sf"/>
</dbReference>
<comment type="similarity">
    <text evidence="1">Belongs to the globin family.</text>
</comment>
<accession>A0A502C1F0</accession>
<dbReference type="RefSeq" id="WP_140872749.1">
    <property type="nucleotide sequence ID" value="NZ_RCZK01000020.1"/>
</dbReference>
<organism evidence="3 4">
    <name type="scientific">Sphingomonas oligophenolica</name>
    <dbReference type="NCBI Taxonomy" id="301154"/>
    <lineage>
        <taxon>Bacteria</taxon>
        <taxon>Pseudomonadati</taxon>
        <taxon>Pseudomonadota</taxon>
        <taxon>Alphaproteobacteria</taxon>
        <taxon>Sphingomonadales</taxon>
        <taxon>Sphingomonadaceae</taxon>
        <taxon>Sphingomonas</taxon>
    </lineage>
</organism>
<dbReference type="AlphaFoldDB" id="A0A502C1F0"/>
<dbReference type="Proteomes" id="UP000318413">
    <property type="component" value="Unassembled WGS sequence"/>
</dbReference>
<comment type="caution">
    <text evidence="3">The sequence shown here is derived from an EMBL/GenBank/DDBJ whole genome shotgun (WGS) entry which is preliminary data.</text>
</comment>
<dbReference type="SUPFAM" id="SSF46458">
    <property type="entry name" value="Globin-like"/>
    <property type="match status" value="1"/>
</dbReference>
<dbReference type="PROSITE" id="PS01033">
    <property type="entry name" value="GLOBIN"/>
    <property type="match status" value="1"/>
</dbReference>
<evidence type="ECO:0000259" key="2">
    <source>
        <dbReference type="PROSITE" id="PS01033"/>
    </source>
</evidence>
<dbReference type="GO" id="GO:0046210">
    <property type="term" value="P:nitric oxide catabolic process"/>
    <property type="evidence" value="ECO:0007669"/>
    <property type="project" value="TreeGrafter"/>
</dbReference>
<name>A0A502C1F0_9SPHN</name>
<reference evidence="3 4" key="1">
    <citation type="journal article" date="2019" name="Environ. Microbiol.">
        <title>Species interactions and distinct microbial communities in high Arctic permafrost affected cryosols are associated with the CH4 and CO2 gas fluxes.</title>
        <authorList>
            <person name="Altshuler I."/>
            <person name="Hamel J."/>
            <person name="Turney S."/>
            <person name="Magnuson E."/>
            <person name="Levesque R."/>
            <person name="Greer C."/>
            <person name="Whyte L.G."/>
        </authorList>
    </citation>
    <scope>NUCLEOTIDE SEQUENCE [LARGE SCALE GENOMIC DNA]</scope>
    <source>
        <strain evidence="3 4">S5.1</strain>
    </source>
</reference>
<proteinExistence type="inferred from homology"/>
<dbReference type="GO" id="GO:0071949">
    <property type="term" value="F:FAD binding"/>
    <property type="evidence" value="ECO:0007669"/>
    <property type="project" value="TreeGrafter"/>
</dbReference>
<keyword evidence="3" id="KW-0675">Receptor</keyword>
<keyword evidence="1" id="KW-0408">Iron</keyword>
<dbReference type="PANTHER" id="PTHR43396:SF6">
    <property type="entry name" value="ABL201WP"/>
    <property type="match status" value="1"/>
</dbReference>
<dbReference type="GO" id="GO:0071500">
    <property type="term" value="P:cellular response to nitrosative stress"/>
    <property type="evidence" value="ECO:0007669"/>
    <property type="project" value="TreeGrafter"/>
</dbReference>
<evidence type="ECO:0000313" key="4">
    <source>
        <dbReference type="Proteomes" id="UP000318413"/>
    </source>
</evidence>
<keyword evidence="1" id="KW-0349">Heme</keyword>
<dbReference type="GO" id="GO:0005344">
    <property type="term" value="F:oxygen carrier activity"/>
    <property type="evidence" value="ECO:0007669"/>
    <property type="project" value="UniProtKB-KW"/>
</dbReference>
<gene>
    <name evidence="3" type="ORF">EAH84_14710</name>
</gene>
<dbReference type="OrthoDB" id="3213438at2"/>
<evidence type="ECO:0000256" key="1">
    <source>
        <dbReference type="RuleBase" id="RU000356"/>
    </source>
</evidence>
<feature type="domain" description="Globin" evidence="2">
    <location>
        <begin position="2"/>
        <end position="136"/>
    </location>
</feature>
<dbReference type="GO" id="GO:0019825">
    <property type="term" value="F:oxygen binding"/>
    <property type="evidence" value="ECO:0007669"/>
    <property type="project" value="InterPro"/>
</dbReference>
<keyword evidence="4" id="KW-1185">Reference proteome</keyword>
<keyword evidence="1" id="KW-0479">Metal-binding</keyword>
<keyword evidence="1" id="KW-0561">Oxygen transport</keyword>
<dbReference type="Pfam" id="PF00042">
    <property type="entry name" value="Globin"/>
    <property type="match status" value="1"/>
</dbReference>
<dbReference type="InterPro" id="IPR012292">
    <property type="entry name" value="Globin/Proto"/>
</dbReference>